<evidence type="ECO:0000313" key="2">
    <source>
        <dbReference type="EMBL" id="GEO40621.1"/>
    </source>
</evidence>
<accession>A0A512DVX4</accession>
<keyword evidence="1" id="KW-0812">Transmembrane</keyword>
<protein>
    <submittedName>
        <fullName evidence="2">Uncharacterized protein</fullName>
    </submittedName>
</protein>
<sequence>MNSNGTHRHAPSAVIVSAVCFGVLAGLGQAAIMLFTDLPGLELPRMVWTSF</sequence>
<dbReference type="RefSeq" id="WP_157599344.1">
    <property type="nucleotide sequence ID" value="NZ_BJYZ01000022.1"/>
</dbReference>
<organism evidence="2 3">
    <name type="scientific">Skermanella aerolata</name>
    <dbReference type="NCBI Taxonomy" id="393310"/>
    <lineage>
        <taxon>Bacteria</taxon>
        <taxon>Pseudomonadati</taxon>
        <taxon>Pseudomonadota</taxon>
        <taxon>Alphaproteobacteria</taxon>
        <taxon>Rhodospirillales</taxon>
        <taxon>Azospirillaceae</taxon>
        <taxon>Skermanella</taxon>
    </lineage>
</organism>
<dbReference type="AlphaFoldDB" id="A0A512DVX4"/>
<comment type="caution">
    <text evidence="2">The sequence shown here is derived from an EMBL/GenBank/DDBJ whole genome shotgun (WGS) entry which is preliminary data.</text>
</comment>
<feature type="transmembrane region" description="Helical" evidence="1">
    <location>
        <begin position="12"/>
        <end position="36"/>
    </location>
</feature>
<evidence type="ECO:0000256" key="1">
    <source>
        <dbReference type="SAM" id="Phobius"/>
    </source>
</evidence>
<dbReference type="EMBL" id="BJYZ01000022">
    <property type="protein sequence ID" value="GEO40621.1"/>
    <property type="molecule type" value="Genomic_DNA"/>
</dbReference>
<reference evidence="2 3" key="1">
    <citation type="submission" date="2019-07" db="EMBL/GenBank/DDBJ databases">
        <title>Whole genome shotgun sequence of Skermanella aerolata NBRC 106429.</title>
        <authorList>
            <person name="Hosoyama A."/>
            <person name="Uohara A."/>
            <person name="Ohji S."/>
            <person name="Ichikawa N."/>
        </authorList>
    </citation>
    <scope>NUCLEOTIDE SEQUENCE [LARGE SCALE GENOMIC DNA]</scope>
    <source>
        <strain evidence="2 3">NBRC 106429</strain>
    </source>
</reference>
<name>A0A512DVX4_9PROT</name>
<evidence type="ECO:0000313" key="3">
    <source>
        <dbReference type="Proteomes" id="UP000321523"/>
    </source>
</evidence>
<proteinExistence type="predicted"/>
<gene>
    <name evidence="2" type="ORF">SAE02_47690</name>
</gene>
<dbReference type="Proteomes" id="UP000321523">
    <property type="component" value="Unassembled WGS sequence"/>
</dbReference>
<keyword evidence="1" id="KW-1133">Transmembrane helix</keyword>
<keyword evidence="3" id="KW-1185">Reference proteome</keyword>
<keyword evidence="1" id="KW-0472">Membrane</keyword>